<reference evidence="1 2" key="1">
    <citation type="submission" date="2018-07" db="EMBL/GenBank/DDBJ databases">
        <title>Comparative genomes isolates from brazilian mangrove.</title>
        <authorList>
            <person name="De Araujo J.E."/>
            <person name="Taketani R.G."/>
            <person name="Silva M.C.P."/>
            <person name="Lourenco M.V."/>
            <person name="Oliveira V.M."/>
            <person name="Andreote F.D."/>
        </authorList>
    </citation>
    <scope>NUCLEOTIDE SEQUENCE [LARGE SCALE GENOMIC DNA]</scope>
    <source>
        <strain evidence="1 2">HEX PRIS-MGV</strain>
    </source>
</reference>
<proteinExistence type="predicted"/>
<evidence type="ECO:0000313" key="2">
    <source>
        <dbReference type="Proteomes" id="UP000253562"/>
    </source>
</evidence>
<accession>A0A368KMN3</accession>
<dbReference type="Proteomes" id="UP000253562">
    <property type="component" value="Unassembled WGS sequence"/>
</dbReference>
<protein>
    <submittedName>
        <fullName evidence="1">Uncharacterized protein</fullName>
    </submittedName>
</protein>
<organism evidence="1 2">
    <name type="scientific">Bremerella cremea</name>
    <dbReference type="NCBI Taxonomy" id="1031537"/>
    <lineage>
        <taxon>Bacteria</taxon>
        <taxon>Pseudomonadati</taxon>
        <taxon>Planctomycetota</taxon>
        <taxon>Planctomycetia</taxon>
        <taxon>Pirellulales</taxon>
        <taxon>Pirellulaceae</taxon>
        <taxon>Bremerella</taxon>
    </lineage>
</organism>
<dbReference type="AlphaFoldDB" id="A0A368KMN3"/>
<dbReference type="RefSeq" id="WP_114370702.1">
    <property type="nucleotide sequence ID" value="NZ_QPEX01000037.1"/>
</dbReference>
<dbReference type="EMBL" id="QPEX01000037">
    <property type="protein sequence ID" value="RCS43962.1"/>
    <property type="molecule type" value="Genomic_DNA"/>
</dbReference>
<name>A0A368KMN3_9BACT</name>
<comment type="caution">
    <text evidence="1">The sequence shown here is derived from an EMBL/GenBank/DDBJ whole genome shotgun (WGS) entry which is preliminary data.</text>
</comment>
<evidence type="ECO:0000313" key="1">
    <source>
        <dbReference type="EMBL" id="RCS43962.1"/>
    </source>
</evidence>
<dbReference type="OrthoDB" id="9851939at2"/>
<gene>
    <name evidence="1" type="ORF">DTL42_18420</name>
</gene>
<sequence length="109" mass="12222">MKSSQIIWIAALALFATWMLMDKSVEIIHGPQPEPTPARREGLLRSFVRALAHWGLDRAFQKKPPEEPDPDDFHQASLAEPVLSLQAPPTLPSEFLIHEGDAINHHAGW</sequence>